<dbReference type="RefSeq" id="WP_021056583.1">
    <property type="nucleotide sequence ID" value="NZ_KE356561.1"/>
</dbReference>
<dbReference type="Pfam" id="PF00149">
    <property type="entry name" value="Metallophos"/>
    <property type="match status" value="1"/>
</dbReference>
<protein>
    <submittedName>
        <fullName evidence="6">Putative phosphohydrolase</fullName>
    </submittedName>
</protein>
<reference evidence="6 7" key="1">
    <citation type="journal article" date="2013" name="PLoS ONE">
        <title>Assembly-driven community genomics of a hypersaline microbial ecosystem.</title>
        <authorList>
            <person name="Podell S."/>
            <person name="Ugalde J.A."/>
            <person name="Narasingarao P."/>
            <person name="Banfield J.F."/>
            <person name="Heidelberg K.B."/>
            <person name="Allen E.E."/>
        </authorList>
    </citation>
    <scope>NUCLEOTIDE SEQUENCE [LARGE SCALE GENOMIC DNA]</scope>
    <source>
        <strain evidence="7">J07HQW2</strain>
    </source>
</reference>
<keyword evidence="3" id="KW-0408">Iron</keyword>
<evidence type="ECO:0000256" key="1">
    <source>
        <dbReference type="ARBA" id="ARBA00022723"/>
    </source>
</evidence>
<dbReference type="InterPro" id="IPR029052">
    <property type="entry name" value="Metallo-depent_PP-like"/>
</dbReference>
<gene>
    <name evidence="6" type="ORF">J07HQW2_03607</name>
</gene>
<dbReference type="GO" id="GO:0046872">
    <property type="term" value="F:metal ion binding"/>
    <property type="evidence" value="ECO:0007669"/>
    <property type="project" value="UniProtKB-KW"/>
</dbReference>
<evidence type="ECO:0000256" key="3">
    <source>
        <dbReference type="ARBA" id="ARBA00023004"/>
    </source>
</evidence>
<keyword evidence="2 6" id="KW-0378">Hydrolase</keyword>
<evidence type="ECO:0000259" key="5">
    <source>
        <dbReference type="Pfam" id="PF00149"/>
    </source>
</evidence>
<dbReference type="PANTHER" id="PTHR42988:SF2">
    <property type="entry name" value="CYCLIC NUCLEOTIDE PHOSPHODIESTERASE CBUA0032-RELATED"/>
    <property type="match status" value="1"/>
</dbReference>
<name>U1PXD8_9EURY</name>
<evidence type="ECO:0000313" key="7">
    <source>
        <dbReference type="Proteomes" id="UP000030710"/>
    </source>
</evidence>
<feature type="domain" description="Calcineurin-like phosphoesterase" evidence="5">
    <location>
        <begin position="3"/>
        <end position="195"/>
    </location>
</feature>
<organism evidence="6 7">
    <name type="scientific">Haloquadratum walsbyi J07HQW2</name>
    <dbReference type="NCBI Taxonomy" id="1238425"/>
    <lineage>
        <taxon>Archaea</taxon>
        <taxon>Methanobacteriati</taxon>
        <taxon>Methanobacteriota</taxon>
        <taxon>Stenosarchaea group</taxon>
        <taxon>Halobacteria</taxon>
        <taxon>Halobacteriales</taxon>
        <taxon>Haloferacaceae</taxon>
        <taxon>Haloquadratum</taxon>
    </lineage>
</organism>
<dbReference type="InterPro" id="IPR004843">
    <property type="entry name" value="Calcineurin-like_PHP"/>
</dbReference>
<dbReference type="InterPro" id="IPR050884">
    <property type="entry name" value="CNP_phosphodiesterase-III"/>
</dbReference>
<comment type="similarity">
    <text evidence="4">Belongs to the cyclic nucleotide phosphodiesterase class-III family.</text>
</comment>
<dbReference type="STRING" id="1238425.J07HQW2_03607"/>
<dbReference type="AlphaFoldDB" id="U1PXD8"/>
<dbReference type="HOGENOM" id="CLU_1149797_0_0_2"/>
<sequence length="241" mass="27262">MSTIGIIADIHLREAYHDEIIERLYKIKDEHMNDSQISHTFILGDLLQESTEQVDREHLLELKSIFDDWVSPVTYLLGNHDVATHSKGELGEVLDQDRFHGIIWVDNQAFVYLDSIKENIGARGIIGSDQRSWLKNALPPDAIVLSHHPLGQFSIDDNVWFGNYPERAYPWDRKETLDILQGTAKLSVSGHIHQPGRTKLHGLSHVSINAMSKETPKKPVSGNYAIIDTENPLELMAGRAE</sequence>
<dbReference type="eggNOG" id="arCOG01153">
    <property type="taxonomic scope" value="Archaea"/>
</dbReference>
<proteinExistence type="inferred from homology"/>
<dbReference type="Proteomes" id="UP000030710">
    <property type="component" value="Unassembled WGS sequence"/>
</dbReference>
<dbReference type="PANTHER" id="PTHR42988">
    <property type="entry name" value="PHOSPHOHYDROLASE"/>
    <property type="match status" value="1"/>
</dbReference>
<dbReference type="GO" id="GO:0016787">
    <property type="term" value="F:hydrolase activity"/>
    <property type="evidence" value="ECO:0007669"/>
    <property type="project" value="UniProtKB-KW"/>
</dbReference>
<dbReference type="EMBL" id="KE356561">
    <property type="protein sequence ID" value="ERG97121.1"/>
    <property type="molecule type" value="Genomic_DNA"/>
</dbReference>
<evidence type="ECO:0000256" key="4">
    <source>
        <dbReference type="ARBA" id="ARBA00025742"/>
    </source>
</evidence>
<dbReference type="SUPFAM" id="SSF56300">
    <property type="entry name" value="Metallo-dependent phosphatases"/>
    <property type="match status" value="1"/>
</dbReference>
<dbReference type="Gene3D" id="3.60.21.10">
    <property type="match status" value="1"/>
</dbReference>
<evidence type="ECO:0000313" key="6">
    <source>
        <dbReference type="EMBL" id="ERG97121.1"/>
    </source>
</evidence>
<evidence type="ECO:0000256" key="2">
    <source>
        <dbReference type="ARBA" id="ARBA00022801"/>
    </source>
</evidence>
<keyword evidence="1" id="KW-0479">Metal-binding</keyword>
<accession>U1PXD8</accession>